<dbReference type="InterPro" id="IPR038570">
    <property type="entry name" value="HicA_sf"/>
</dbReference>
<evidence type="ECO:0000313" key="2">
    <source>
        <dbReference type="Proteomes" id="UP001165422"/>
    </source>
</evidence>
<proteinExistence type="predicted"/>
<gene>
    <name evidence="1" type="ORF">LN736_15140</name>
</gene>
<keyword evidence="2" id="KW-1185">Reference proteome</keyword>
<comment type="caution">
    <text evidence="1">The sequence shown here is derived from an EMBL/GenBank/DDBJ whole genome shotgun (WGS) entry which is preliminary data.</text>
</comment>
<accession>A0ABS8NBU7</accession>
<protein>
    <submittedName>
        <fullName evidence="1">Toxin HicA</fullName>
    </submittedName>
</protein>
<dbReference type="SUPFAM" id="SSF54786">
    <property type="entry name" value="YcfA/nrd intein domain"/>
    <property type="match status" value="1"/>
</dbReference>
<dbReference type="Proteomes" id="UP001165422">
    <property type="component" value="Unassembled WGS sequence"/>
</dbReference>
<dbReference type="EMBL" id="JAJJPB010000025">
    <property type="protein sequence ID" value="MCC9296193.1"/>
    <property type="molecule type" value="Genomic_DNA"/>
</dbReference>
<sequence>MSKFDKLIEEIKNLSTDMRFSELKKVLESYGYSGKSPKGGSSHWTFRKDGRNPITIPYKRPIKVTYVKLVRDIVESQEREK</sequence>
<dbReference type="RefSeq" id="WP_229981895.1">
    <property type="nucleotide sequence ID" value="NZ_JAJJPB010000025.1"/>
</dbReference>
<name>A0ABS8NBU7_9CLOT</name>
<organism evidence="1 2">
    <name type="scientific">Clostridium aromativorans</name>
    <dbReference type="NCBI Taxonomy" id="2836848"/>
    <lineage>
        <taxon>Bacteria</taxon>
        <taxon>Bacillati</taxon>
        <taxon>Bacillota</taxon>
        <taxon>Clostridia</taxon>
        <taxon>Eubacteriales</taxon>
        <taxon>Clostridiaceae</taxon>
        <taxon>Clostridium</taxon>
    </lineage>
</organism>
<evidence type="ECO:0000313" key="1">
    <source>
        <dbReference type="EMBL" id="MCC9296193.1"/>
    </source>
</evidence>
<dbReference type="Gene3D" id="3.30.920.30">
    <property type="entry name" value="Hypothetical protein"/>
    <property type="match status" value="1"/>
</dbReference>
<reference evidence="1" key="1">
    <citation type="submission" date="2021-11" db="EMBL/GenBank/DDBJ databases">
        <authorList>
            <person name="Qingchun L."/>
            <person name="Dong Z."/>
            <person name="Zongwei Q."/>
            <person name="Jia Z."/>
            <person name="Duotao L."/>
        </authorList>
    </citation>
    <scope>NUCLEOTIDE SEQUENCE</scope>
    <source>
        <strain evidence="1">WLY-B-L2</strain>
    </source>
</reference>